<dbReference type="EMBL" id="JBHRSV010000002">
    <property type="protein sequence ID" value="MFC2925393.1"/>
    <property type="molecule type" value="Genomic_DNA"/>
</dbReference>
<protein>
    <submittedName>
        <fullName evidence="1">CaiB/BaiF CoA-transferase family protein</fullName>
    </submittedName>
</protein>
<evidence type="ECO:0000313" key="1">
    <source>
        <dbReference type="EMBL" id="MFC2925393.1"/>
    </source>
</evidence>
<keyword evidence="2" id="KW-1185">Reference proteome</keyword>
<dbReference type="RefSeq" id="WP_343164982.1">
    <property type="nucleotide sequence ID" value="NZ_JBHRSV010000002.1"/>
</dbReference>
<comment type="caution">
    <text evidence="1">The sequence shown here is derived from an EMBL/GenBank/DDBJ whole genome shotgun (WGS) entry which is preliminary data.</text>
</comment>
<dbReference type="Pfam" id="PF02515">
    <property type="entry name" value="CoA_transf_3"/>
    <property type="match status" value="1"/>
</dbReference>
<dbReference type="InterPro" id="IPR023606">
    <property type="entry name" value="CoA-Trfase_III_dom_1_sf"/>
</dbReference>
<dbReference type="Proteomes" id="UP001595379">
    <property type="component" value="Unassembled WGS sequence"/>
</dbReference>
<accession>A0ABV6ZVK7</accession>
<dbReference type="Gene3D" id="3.40.50.10540">
    <property type="entry name" value="Crotonobetainyl-coa:carnitine coa-transferase, domain 1"/>
    <property type="match status" value="1"/>
</dbReference>
<sequence>MTGPLHGIRIIELSGIGPGPLAGQLLADLGAEVIAVDRRAEPRLPERPKDANRRGKKSIALNLKHSEAVETVLKLCETADALIEGFRPGVTERLGLGPDAVLKRNPKLVYGRLTGWGQTGPLADRAGHDINYIAISGALGTIGTAQRPLPPLNLVGDYAGGSLMLCFGVLAAILNARTTGKGQVVDAAMTDGSAAIMSLIHSLLASGIWTDRRGDNLLDGATPFYRCYETADGGFMAVGAIEPQFYAQLLAGLDMPAEDAAKQWDKADWPRLEAEFTTCFATKTRAEWTALFEGTDACVSPVLSLSEAPHHPHNAARGTFFTSDGLTQPAPAPRFATTPAAAGRGPFFAGEDTRKILMGIGVEPDEIDRMLSEGIAGESA</sequence>
<dbReference type="PANTHER" id="PTHR48228">
    <property type="entry name" value="SUCCINYL-COA--D-CITRAMALATE COA-TRANSFERASE"/>
    <property type="match status" value="1"/>
</dbReference>
<reference evidence="2" key="1">
    <citation type="journal article" date="2019" name="Int. J. Syst. Evol. Microbiol.">
        <title>The Global Catalogue of Microorganisms (GCM) 10K type strain sequencing project: providing services to taxonomists for standard genome sequencing and annotation.</title>
        <authorList>
            <consortium name="The Broad Institute Genomics Platform"/>
            <consortium name="The Broad Institute Genome Sequencing Center for Infectious Disease"/>
            <person name="Wu L."/>
            <person name="Ma J."/>
        </authorList>
    </citation>
    <scope>NUCLEOTIDE SEQUENCE [LARGE SCALE GENOMIC DNA]</scope>
    <source>
        <strain evidence="2">KCTC 52487</strain>
    </source>
</reference>
<organism evidence="1 2">
    <name type="scientific">Hyphobacterium vulgare</name>
    <dbReference type="NCBI Taxonomy" id="1736751"/>
    <lineage>
        <taxon>Bacteria</taxon>
        <taxon>Pseudomonadati</taxon>
        <taxon>Pseudomonadota</taxon>
        <taxon>Alphaproteobacteria</taxon>
        <taxon>Maricaulales</taxon>
        <taxon>Maricaulaceae</taxon>
        <taxon>Hyphobacterium</taxon>
    </lineage>
</organism>
<evidence type="ECO:0000313" key="2">
    <source>
        <dbReference type="Proteomes" id="UP001595379"/>
    </source>
</evidence>
<proteinExistence type="predicted"/>
<dbReference type="SUPFAM" id="SSF89796">
    <property type="entry name" value="CoA-transferase family III (CaiB/BaiF)"/>
    <property type="match status" value="1"/>
</dbReference>
<dbReference type="InterPro" id="IPR050509">
    <property type="entry name" value="CoA-transferase_III"/>
</dbReference>
<dbReference type="InterPro" id="IPR044855">
    <property type="entry name" value="CoA-Trfase_III_dom3_sf"/>
</dbReference>
<dbReference type="PANTHER" id="PTHR48228:SF5">
    <property type="entry name" value="ALPHA-METHYLACYL-COA RACEMASE"/>
    <property type="match status" value="1"/>
</dbReference>
<dbReference type="InterPro" id="IPR003673">
    <property type="entry name" value="CoA-Trfase_fam_III"/>
</dbReference>
<gene>
    <name evidence="1" type="ORF">ACFOOR_04665</name>
</gene>
<dbReference type="Gene3D" id="3.30.1540.10">
    <property type="entry name" value="formyl-coa transferase, domain 3"/>
    <property type="match status" value="1"/>
</dbReference>
<name>A0ABV6ZVK7_9PROT</name>